<dbReference type="AlphaFoldDB" id="A0A2A6B2R9"/>
<accession>A0A2A6B2R9</accession>
<dbReference type="EnsemblMetazoa" id="PPA46236.1">
    <property type="protein sequence ID" value="PPA46236.1"/>
    <property type="gene ID" value="WBGene00284605"/>
</dbReference>
<sequence length="59" mass="6158">MLLAAAVSVAVIAGTCVICGLRTDLPQSPLVSSHRSPSSLSLLEDYFAGATDAPQWLWA</sequence>
<name>A0A2A6B2R9_PRIPA</name>
<accession>A0A8R1Z250</accession>
<reference evidence="2" key="1">
    <citation type="journal article" date="2008" name="Nat. Genet.">
        <title>The Pristionchus pacificus genome provides a unique perspective on nematode lifestyle and parasitism.</title>
        <authorList>
            <person name="Dieterich C."/>
            <person name="Clifton S.W."/>
            <person name="Schuster L.N."/>
            <person name="Chinwalla A."/>
            <person name="Delehaunty K."/>
            <person name="Dinkelacker I."/>
            <person name="Fulton L."/>
            <person name="Fulton R."/>
            <person name="Godfrey J."/>
            <person name="Minx P."/>
            <person name="Mitreva M."/>
            <person name="Roeseler W."/>
            <person name="Tian H."/>
            <person name="Witte H."/>
            <person name="Yang S.P."/>
            <person name="Wilson R.K."/>
            <person name="Sommer R.J."/>
        </authorList>
    </citation>
    <scope>NUCLEOTIDE SEQUENCE [LARGE SCALE GENOMIC DNA]</scope>
    <source>
        <strain evidence="2">PS312</strain>
    </source>
</reference>
<evidence type="ECO:0000313" key="2">
    <source>
        <dbReference type="Proteomes" id="UP000005239"/>
    </source>
</evidence>
<keyword evidence="2" id="KW-1185">Reference proteome</keyword>
<organism evidence="1 2">
    <name type="scientific">Pristionchus pacificus</name>
    <name type="common">Parasitic nematode worm</name>
    <dbReference type="NCBI Taxonomy" id="54126"/>
    <lineage>
        <taxon>Eukaryota</taxon>
        <taxon>Metazoa</taxon>
        <taxon>Ecdysozoa</taxon>
        <taxon>Nematoda</taxon>
        <taxon>Chromadorea</taxon>
        <taxon>Rhabditida</taxon>
        <taxon>Rhabditina</taxon>
        <taxon>Diplogasteromorpha</taxon>
        <taxon>Diplogasteroidea</taxon>
        <taxon>Neodiplogasteridae</taxon>
        <taxon>Pristionchus</taxon>
    </lineage>
</organism>
<proteinExistence type="predicted"/>
<reference evidence="1" key="2">
    <citation type="submission" date="2022-06" db="UniProtKB">
        <authorList>
            <consortium name="EnsemblMetazoa"/>
        </authorList>
    </citation>
    <scope>IDENTIFICATION</scope>
    <source>
        <strain evidence="1">PS312</strain>
    </source>
</reference>
<dbReference type="Proteomes" id="UP000005239">
    <property type="component" value="Unassembled WGS sequence"/>
</dbReference>
<protein>
    <submittedName>
        <fullName evidence="1">Uncharacterized protein</fullName>
    </submittedName>
</protein>
<gene>
    <name evidence="1" type="primary">WBGene00284605</name>
</gene>
<evidence type="ECO:0000313" key="1">
    <source>
        <dbReference type="EnsemblMetazoa" id="PPA46236.1"/>
    </source>
</evidence>